<keyword evidence="2" id="KW-1185">Reference proteome</keyword>
<proteinExistence type="predicted"/>
<accession>A0ACB8AX26</accession>
<reference evidence="1" key="1">
    <citation type="journal article" date="2021" name="New Phytol.">
        <title>Evolutionary innovations through gain and loss of genes in the ectomycorrhizal Boletales.</title>
        <authorList>
            <person name="Wu G."/>
            <person name="Miyauchi S."/>
            <person name="Morin E."/>
            <person name="Kuo A."/>
            <person name="Drula E."/>
            <person name="Varga T."/>
            <person name="Kohler A."/>
            <person name="Feng B."/>
            <person name="Cao Y."/>
            <person name="Lipzen A."/>
            <person name="Daum C."/>
            <person name="Hundley H."/>
            <person name="Pangilinan J."/>
            <person name="Johnson J."/>
            <person name="Barry K."/>
            <person name="LaButti K."/>
            <person name="Ng V."/>
            <person name="Ahrendt S."/>
            <person name="Min B."/>
            <person name="Choi I.G."/>
            <person name="Park H."/>
            <person name="Plett J.M."/>
            <person name="Magnuson J."/>
            <person name="Spatafora J.W."/>
            <person name="Nagy L.G."/>
            <person name="Henrissat B."/>
            <person name="Grigoriev I.V."/>
            <person name="Yang Z.L."/>
            <person name="Xu J."/>
            <person name="Martin F.M."/>
        </authorList>
    </citation>
    <scope>NUCLEOTIDE SEQUENCE</scope>
    <source>
        <strain evidence="1">KUC20120723A-06</strain>
    </source>
</reference>
<sequence>MSENPNPNASVGALEVGSLVMTYFFGIVTVQTYHYYCRYTADSLWMKCFVASIWLVEAAHSISVAYSMYETSVTQFGQKSAESLNPFPAGFALSILFSGFLGPLVQAFFAHRVHVFSKQIYIPILCWTLSALRLLGSIVGAGYALKTTSLQEFGDTFSWLITVLLVMGAVNDTIIAGSLCYYLRRERAFALGRTAKLLDQLIAYTIETGVITSLTAVTIFICFKTMPNNLSWFGMYLFFGEVFANVLLASLNARRVHPDSGQTVISLTRTYLVNEDLADAGRHGTSLDHETECKRGSFGVASHAAQNNASPSRTFMPQFSPDFVIEVSRDMQLRQDVVSDDEDNVSDARALRSFPLDKISQDCDV</sequence>
<dbReference type="Proteomes" id="UP000790709">
    <property type="component" value="Unassembled WGS sequence"/>
</dbReference>
<comment type="caution">
    <text evidence="1">The sequence shown here is derived from an EMBL/GenBank/DDBJ whole genome shotgun (WGS) entry which is preliminary data.</text>
</comment>
<organism evidence="1 2">
    <name type="scientific">Leucogyrophana mollusca</name>
    <dbReference type="NCBI Taxonomy" id="85980"/>
    <lineage>
        <taxon>Eukaryota</taxon>
        <taxon>Fungi</taxon>
        <taxon>Dikarya</taxon>
        <taxon>Basidiomycota</taxon>
        <taxon>Agaricomycotina</taxon>
        <taxon>Agaricomycetes</taxon>
        <taxon>Agaricomycetidae</taxon>
        <taxon>Boletales</taxon>
        <taxon>Boletales incertae sedis</taxon>
        <taxon>Leucogyrophana</taxon>
    </lineage>
</organism>
<name>A0ACB8AX26_9AGAM</name>
<dbReference type="EMBL" id="MU266861">
    <property type="protein sequence ID" value="KAH7918075.1"/>
    <property type="molecule type" value="Genomic_DNA"/>
</dbReference>
<evidence type="ECO:0000313" key="2">
    <source>
        <dbReference type="Proteomes" id="UP000790709"/>
    </source>
</evidence>
<evidence type="ECO:0000313" key="1">
    <source>
        <dbReference type="EMBL" id="KAH7918075.1"/>
    </source>
</evidence>
<gene>
    <name evidence="1" type="ORF">BV22DRAFT_1041994</name>
</gene>
<protein>
    <submittedName>
        <fullName evidence="1">Uncharacterized protein</fullName>
    </submittedName>
</protein>